<keyword evidence="3" id="KW-1185">Reference proteome</keyword>
<gene>
    <name evidence="2" type="ORF">GJR95_20860</name>
</gene>
<sequence length="87" mass="9846">MDNTNNPDSQANAHEQQLADWEALRNQLSNPEQGNIPITPLALNQRQLTAWKDLKQQLLAANPENPQIGYCDQRIANIQAEINRLSE</sequence>
<dbReference type="AlphaFoldDB" id="A0A6P1W0V0"/>
<name>A0A6P1W0V0_9BACT</name>
<dbReference type="EMBL" id="CP045997">
    <property type="protein sequence ID" value="QHV97306.1"/>
    <property type="molecule type" value="Genomic_DNA"/>
</dbReference>
<proteinExistence type="predicted"/>
<accession>A0A6P1W0V0</accession>
<evidence type="ECO:0000313" key="2">
    <source>
        <dbReference type="EMBL" id="QHV97306.1"/>
    </source>
</evidence>
<evidence type="ECO:0000313" key="3">
    <source>
        <dbReference type="Proteomes" id="UP000464577"/>
    </source>
</evidence>
<protein>
    <submittedName>
        <fullName evidence="2">Uncharacterized protein</fullName>
    </submittedName>
</protein>
<dbReference type="RefSeq" id="WP_162387717.1">
    <property type="nucleotide sequence ID" value="NZ_CP045997.1"/>
</dbReference>
<evidence type="ECO:0000256" key="1">
    <source>
        <dbReference type="SAM" id="MobiDB-lite"/>
    </source>
</evidence>
<dbReference type="Proteomes" id="UP000464577">
    <property type="component" value="Chromosome"/>
</dbReference>
<feature type="region of interest" description="Disordered" evidence="1">
    <location>
        <begin position="1"/>
        <end position="37"/>
    </location>
</feature>
<organism evidence="2 3">
    <name type="scientific">Spirosoma endbachense</name>
    <dbReference type="NCBI Taxonomy" id="2666025"/>
    <lineage>
        <taxon>Bacteria</taxon>
        <taxon>Pseudomonadati</taxon>
        <taxon>Bacteroidota</taxon>
        <taxon>Cytophagia</taxon>
        <taxon>Cytophagales</taxon>
        <taxon>Cytophagaceae</taxon>
        <taxon>Spirosoma</taxon>
    </lineage>
</organism>
<feature type="compositionally biased region" description="Polar residues" evidence="1">
    <location>
        <begin position="1"/>
        <end position="15"/>
    </location>
</feature>
<dbReference type="KEGG" id="senf:GJR95_20860"/>
<reference evidence="2 3" key="1">
    <citation type="submission" date="2019-11" db="EMBL/GenBank/DDBJ databases">
        <title>Spirosoma endbachense sp. nov., isolated from a natural salt meadow.</title>
        <authorList>
            <person name="Rojas J."/>
            <person name="Ambika Manirajan B."/>
            <person name="Ratering S."/>
            <person name="Suarez C."/>
            <person name="Geissler-Plaum R."/>
            <person name="Schnell S."/>
        </authorList>
    </citation>
    <scope>NUCLEOTIDE SEQUENCE [LARGE SCALE GENOMIC DNA]</scope>
    <source>
        <strain evidence="2 3">I-24</strain>
    </source>
</reference>